<evidence type="ECO:0000256" key="1">
    <source>
        <dbReference type="ARBA" id="ARBA00001971"/>
    </source>
</evidence>
<dbReference type="InterPro" id="IPR050121">
    <property type="entry name" value="Cytochrome_P450_monoxygenase"/>
</dbReference>
<evidence type="ECO:0000256" key="4">
    <source>
        <dbReference type="ARBA" id="ARBA00022723"/>
    </source>
</evidence>
<dbReference type="PRINTS" id="PR00385">
    <property type="entry name" value="P450"/>
</dbReference>
<evidence type="ECO:0000256" key="6">
    <source>
        <dbReference type="PIRSR" id="PIRSR602401-1"/>
    </source>
</evidence>
<dbReference type="GO" id="GO:0020037">
    <property type="term" value="F:heme binding"/>
    <property type="evidence" value="ECO:0007669"/>
    <property type="project" value="InterPro"/>
</dbReference>
<gene>
    <name evidence="7" type="ORF">BKA67DRAFT_527541</name>
</gene>
<dbReference type="SUPFAM" id="SSF48264">
    <property type="entry name" value="Cytochrome P450"/>
    <property type="match status" value="1"/>
</dbReference>
<dbReference type="InterPro" id="IPR001128">
    <property type="entry name" value="Cyt_P450"/>
</dbReference>
<evidence type="ECO:0000256" key="2">
    <source>
        <dbReference type="ARBA" id="ARBA00010617"/>
    </source>
</evidence>
<dbReference type="Pfam" id="PF00067">
    <property type="entry name" value="p450"/>
    <property type="match status" value="1"/>
</dbReference>
<evidence type="ECO:0000313" key="7">
    <source>
        <dbReference type="EMBL" id="KAH6645047.1"/>
    </source>
</evidence>
<keyword evidence="8" id="KW-1185">Reference proteome</keyword>
<comment type="cofactor">
    <cofactor evidence="1 6">
        <name>heme</name>
        <dbReference type="ChEBI" id="CHEBI:30413"/>
    </cofactor>
</comment>
<sequence length="494" mass="56629">MICFNLLADDFNDYLLALTIYNRFFHPLHEVPGPFMCAISWLPWYRYWFSGHMHLEVLKLHEKYGPVVRLGPSEVSFIDAAAWNNIYSLKRCRQIERCPKSFPALTPHGAKFDLLTYNPSDHARYRRILNPSFSEKAIREYEPAIHRNTDRMISRLFESVLDEGPNLNITRWLQWLTFDMVADVVWGEPFDCITEGHSHPCLALSMDLVSLSSFIVFVAWWIALKDFLIKLSGVERMFIEMVRSKCEANLNSESKKKGVFWNLAKSGGPLNINELDGNLSALVIAGSETTGFVCTSACFYLASHPASFRKVATEVRSAFSSEKEINDDRLKKLPYLRAVLEETLRMTPAEPNGLARRVVAEGIDIGGRYIPRGTAIYVSQFAANRSSTHFHLPQEFHPERWLNDPSFHNDKLEAVQPFIMGVNACIGRGLAWMEMRLIMAKMLWNFDWTIDSSEGKAFERAKAWHVWMKNPLQITLLSRHNLPDPIVDSTEECG</sequence>
<dbReference type="AlphaFoldDB" id="A0A9P8UAP3"/>
<keyword evidence="5 6" id="KW-0408">Iron</keyword>
<comment type="caution">
    <text evidence="7">The sequence shown here is derived from an EMBL/GenBank/DDBJ whole genome shotgun (WGS) entry which is preliminary data.</text>
</comment>
<protein>
    <submittedName>
        <fullName evidence="7">Cytochrome P450</fullName>
    </submittedName>
</protein>
<dbReference type="EMBL" id="JAGPXC010000012">
    <property type="protein sequence ID" value="KAH6645047.1"/>
    <property type="molecule type" value="Genomic_DNA"/>
</dbReference>
<dbReference type="GO" id="GO:0016705">
    <property type="term" value="F:oxidoreductase activity, acting on paired donors, with incorporation or reduction of molecular oxygen"/>
    <property type="evidence" value="ECO:0007669"/>
    <property type="project" value="InterPro"/>
</dbReference>
<dbReference type="RefSeq" id="XP_045951561.1">
    <property type="nucleotide sequence ID" value="XM_046098864.1"/>
</dbReference>
<dbReference type="Proteomes" id="UP000758603">
    <property type="component" value="Unassembled WGS sequence"/>
</dbReference>
<dbReference type="GO" id="GO:0004497">
    <property type="term" value="F:monooxygenase activity"/>
    <property type="evidence" value="ECO:0007669"/>
    <property type="project" value="InterPro"/>
</dbReference>
<evidence type="ECO:0000256" key="3">
    <source>
        <dbReference type="ARBA" id="ARBA00022617"/>
    </source>
</evidence>
<dbReference type="GO" id="GO:0005506">
    <property type="term" value="F:iron ion binding"/>
    <property type="evidence" value="ECO:0007669"/>
    <property type="project" value="InterPro"/>
</dbReference>
<dbReference type="PANTHER" id="PTHR24305:SF210">
    <property type="entry name" value="CYTOCHROME P450 MONOOXYGENASE ASQL-RELATED"/>
    <property type="match status" value="1"/>
</dbReference>
<dbReference type="GeneID" id="70127756"/>
<evidence type="ECO:0000313" key="8">
    <source>
        <dbReference type="Proteomes" id="UP000758603"/>
    </source>
</evidence>
<comment type="similarity">
    <text evidence="2">Belongs to the cytochrome P450 family.</text>
</comment>
<reference evidence="7" key="1">
    <citation type="journal article" date="2021" name="Nat. Commun.">
        <title>Genetic determinants of endophytism in the Arabidopsis root mycobiome.</title>
        <authorList>
            <person name="Mesny F."/>
            <person name="Miyauchi S."/>
            <person name="Thiergart T."/>
            <person name="Pickel B."/>
            <person name="Atanasova L."/>
            <person name="Karlsson M."/>
            <person name="Huettel B."/>
            <person name="Barry K.W."/>
            <person name="Haridas S."/>
            <person name="Chen C."/>
            <person name="Bauer D."/>
            <person name="Andreopoulos W."/>
            <person name="Pangilinan J."/>
            <person name="LaButti K."/>
            <person name="Riley R."/>
            <person name="Lipzen A."/>
            <person name="Clum A."/>
            <person name="Drula E."/>
            <person name="Henrissat B."/>
            <person name="Kohler A."/>
            <person name="Grigoriev I.V."/>
            <person name="Martin F.M."/>
            <person name="Hacquard S."/>
        </authorList>
    </citation>
    <scope>NUCLEOTIDE SEQUENCE</scope>
    <source>
        <strain evidence="7">MPI-SDFR-AT-0073</strain>
    </source>
</reference>
<proteinExistence type="inferred from homology"/>
<feature type="binding site" description="axial binding residue" evidence="6">
    <location>
        <position position="425"/>
    </location>
    <ligand>
        <name>heme</name>
        <dbReference type="ChEBI" id="CHEBI:30413"/>
    </ligand>
    <ligandPart>
        <name>Fe</name>
        <dbReference type="ChEBI" id="CHEBI:18248"/>
    </ligandPart>
</feature>
<organism evidence="7 8">
    <name type="scientific">Truncatella angustata</name>
    <dbReference type="NCBI Taxonomy" id="152316"/>
    <lineage>
        <taxon>Eukaryota</taxon>
        <taxon>Fungi</taxon>
        <taxon>Dikarya</taxon>
        <taxon>Ascomycota</taxon>
        <taxon>Pezizomycotina</taxon>
        <taxon>Sordariomycetes</taxon>
        <taxon>Xylariomycetidae</taxon>
        <taxon>Amphisphaeriales</taxon>
        <taxon>Sporocadaceae</taxon>
        <taxon>Truncatella</taxon>
    </lineage>
</organism>
<dbReference type="PANTHER" id="PTHR24305">
    <property type="entry name" value="CYTOCHROME P450"/>
    <property type="match status" value="1"/>
</dbReference>
<name>A0A9P8UAP3_9PEZI</name>
<dbReference type="CDD" id="cd11058">
    <property type="entry name" value="CYP60B-like"/>
    <property type="match status" value="1"/>
</dbReference>
<keyword evidence="4 6" id="KW-0479">Metal-binding</keyword>
<accession>A0A9P8UAP3</accession>
<dbReference type="Gene3D" id="1.10.630.10">
    <property type="entry name" value="Cytochrome P450"/>
    <property type="match status" value="1"/>
</dbReference>
<keyword evidence="3 6" id="KW-0349">Heme</keyword>
<dbReference type="PRINTS" id="PR00463">
    <property type="entry name" value="EP450I"/>
</dbReference>
<dbReference type="InterPro" id="IPR036396">
    <property type="entry name" value="Cyt_P450_sf"/>
</dbReference>
<evidence type="ECO:0000256" key="5">
    <source>
        <dbReference type="ARBA" id="ARBA00023004"/>
    </source>
</evidence>
<dbReference type="InterPro" id="IPR002401">
    <property type="entry name" value="Cyt_P450_E_grp-I"/>
</dbReference>
<dbReference type="OrthoDB" id="1470350at2759"/>